<evidence type="ECO:0000256" key="1">
    <source>
        <dbReference type="ARBA" id="ARBA00004496"/>
    </source>
</evidence>
<dbReference type="InterPro" id="IPR001789">
    <property type="entry name" value="Sig_transdc_resp-reg_receiver"/>
</dbReference>
<dbReference type="Gene3D" id="3.40.50.2300">
    <property type="match status" value="1"/>
</dbReference>
<dbReference type="InterPro" id="IPR016032">
    <property type="entry name" value="Sig_transdc_resp-reg_C-effctor"/>
</dbReference>
<feature type="domain" description="Response regulatory" evidence="9">
    <location>
        <begin position="3"/>
        <end position="117"/>
    </location>
</feature>
<dbReference type="SUPFAM" id="SSF46894">
    <property type="entry name" value="C-terminal effector domain of the bipartite response regulators"/>
    <property type="match status" value="1"/>
</dbReference>
<dbReference type="Gene3D" id="1.25.40.10">
    <property type="entry name" value="Tetratricopeptide repeat domain"/>
    <property type="match status" value="1"/>
</dbReference>
<protein>
    <submittedName>
        <fullName evidence="11">Response regulator</fullName>
    </submittedName>
</protein>
<dbReference type="SMART" id="SM00862">
    <property type="entry name" value="Trans_reg_C"/>
    <property type="match status" value="1"/>
</dbReference>
<dbReference type="InterPro" id="IPR011990">
    <property type="entry name" value="TPR-like_helical_dom_sf"/>
</dbReference>
<comment type="similarity">
    <text evidence="2">Belongs to the AfsR/DnrI/RedD regulatory family.</text>
</comment>
<gene>
    <name evidence="11" type="ORF">H9895_00200</name>
</gene>
<dbReference type="Pfam" id="PF03704">
    <property type="entry name" value="BTAD"/>
    <property type="match status" value="1"/>
</dbReference>
<feature type="modified residue" description="4-aspartylphosphate" evidence="7">
    <location>
        <position position="54"/>
    </location>
</feature>
<evidence type="ECO:0000256" key="6">
    <source>
        <dbReference type="ARBA" id="ARBA00023163"/>
    </source>
</evidence>
<dbReference type="SMART" id="SM01043">
    <property type="entry name" value="BTAD"/>
    <property type="match status" value="1"/>
</dbReference>
<keyword evidence="4" id="KW-0805">Transcription regulation</keyword>
<reference evidence="11" key="1">
    <citation type="journal article" date="2021" name="PeerJ">
        <title>Extensive microbial diversity within the chicken gut microbiome revealed by metagenomics and culture.</title>
        <authorList>
            <person name="Gilroy R."/>
            <person name="Ravi A."/>
            <person name="Getino M."/>
            <person name="Pursley I."/>
            <person name="Horton D.L."/>
            <person name="Alikhan N.F."/>
            <person name="Baker D."/>
            <person name="Gharbi K."/>
            <person name="Hall N."/>
            <person name="Watson M."/>
            <person name="Adriaenssens E.M."/>
            <person name="Foster-Nyarko E."/>
            <person name="Jarju S."/>
            <person name="Secka A."/>
            <person name="Antonio M."/>
            <person name="Oren A."/>
            <person name="Chaudhuri R.R."/>
            <person name="La Ragione R."/>
            <person name="Hildebrand F."/>
            <person name="Pallen M.J."/>
        </authorList>
    </citation>
    <scope>NUCLEOTIDE SEQUENCE</scope>
    <source>
        <strain evidence="11">CHK169-2315</strain>
    </source>
</reference>
<sequence length="383" mass="45172">MIKAMIVDDEQLALDYAKKIISGHSEIEVIGSFTDPVACLEAAEIEAPHIAFLDIQMPEINGLEVAERLLEENPNMYIVFLTAYDIFAVEAFEIDALDYIIKPLKKERLEKTMDRYQRHVMTYGVKESTKEKVLRLQIGDYLSFETEKNMFSPIVWRTAKAQELFVYLLQNHGTYVEKETLMELLWEDKNLESSASLLYTNVYNVRKALKPFGKHFVLKNRLDGYVLELNDVEVDVLDWEQQSYQLPAITPENIAEYEQMVLSFENKYFMKHDYVWLEPKRHILTKLWKSLIEDVVQCYTEHNEFEKAIQLLEKLVEEYTEDEQIYFELMKLYNHIGDIDAIAAKYRSLIQHLRREVDAPPSSEIQDWYKINVIKKLKLNIEK</sequence>
<evidence type="ECO:0000256" key="8">
    <source>
        <dbReference type="PROSITE-ProRule" id="PRU01091"/>
    </source>
</evidence>
<keyword evidence="6" id="KW-0804">Transcription</keyword>
<name>A0A9D1TJB3_9BACI</name>
<dbReference type="InterPro" id="IPR001867">
    <property type="entry name" value="OmpR/PhoB-type_DNA-bd"/>
</dbReference>
<evidence type="ECO:0000313" key="11">
    <source>
        <dbReference type="EMBL" id="HIV73483.1"/>
    </source>
</evidence>
<dbReference type="PROSITE" id="PS51755">
    <property type="entry name" value="OMPR_PHOB"/>
    <property type="match status" value="1"/>
</dbReference>
<dbReference type="SUPFAM" id="SSF52172">
    <property type="entry name" value="CheY-like"/>
    <property type="match status" value="1"/>
</dbReference>
<organism evidence="11 12">
    <name type="scientific">Candidatus Pseudogracilibacillus intestinigallinarum</name>
    <dbReference type="NCBI Taxonomy" id="2838742"/>
    <lineage>
        <taxon>Bacteria</taxon>
        <taxon>Bacillati</taxon>
        <taxon>Bacillota</taxon>
        <taxon>Bacilli</taxon>
        <taxon>Bacillales</taxon>
        <taxon>Bacillaceae</taxon>
        <taxon>Pseudogracilibacillus</taxon>
    </lineage>
</organism>
<dbReference type="SMART" id="SM00448">
    <property type="entry name" value="REC"/>
    <property type="match status" value="1"/>
</dbReference>
<evidence type="ECO:0000256" key="3">
    <source>
        <dbReference type="ARBA" id="ARBA00023012"/>
    </source>
</evidence>
<evidence type="ECO:0000256" key="2">
    <source>
        <dbReference type="ARBA" id="ARBA00005820"/>
    </source>
</evidence>
<evidence type="ECO:0000259" key="10">
    <source>
        <dbReference type="PROSITE" id="PS51755"/>
    </source>
</evidence>
<dbReference type="GO" id="GO:0000160">
    <property type="term" value="P:phosphorelay signal transduction system"/>
    <property type="evidence" value="ECO:0007669"/>
    <property type="project" value="UniProtKB-KW"/>
</dbReference>
<evidence type="ECO:0000256" key="4">
    <source>
        <dbReference type="ARBA" id="ARBA00023015"/>
    </source>
</evidence>
<evidence type="ECO:0000259" key="9">
    <source>
        <dbReference type="PROSITE" id="PS50110"/>
    </source>
</evidence>
<reference evidence="11" key="2">
    <citation type="submission" date="2021-04" db="EMBL/GenBank/DDBJ databases">
        <authorList>
            <person name="Gilroy R."/>
        </authorList>
    </citation>
    <scope>NUCLEOTIDE SEQUENCE</scope>
    <source>
        <strain evidence="11">CHK169-2315</strain>
    </source>
</reference>
<proteinExistence type="inferred from homology"/>
<comment type="subcellular location">
    <subcellularLocation>
        <location evidence="1">Cytoplasm</location>
    </subcellularLocation>
</comment>
<dbReference type="InterPro" id="IPR051677">
    <property type="entry name" value="AfsR-DnrI-RedD_regulator"/>
</dbReference>
<dbReference type="PROSITE" id="PS50110">
    <property type="entry name" value="RESPONSE_REGULATORY"/>
    <property type="match status" value="1"/>
</dbReference>
<dbReference type="GO" id="GO:0005737">
    <property type="term" value="C:cytoplasm"/>
    <property type="evidence" value="ECO:0007669"/>
    <property type="project" value="UniProtKB-SubCell"/>
</dbReference>
<dbReference type="GO" id="GO:0006355">
    <property type="term" value="P:regulation of DNA-templated transcription"/>
    <property type="evidence" value="ECO:0007669"/>
    <property type="project" value="InterPro"/>
</dbReference>
<keyword evidence="7" id="KW-0597">Phosphoprotein</keyword>
<dbReference type="Pfam" id="PF00486">
    <property type="entry name" value="Trans_reg_C"/>
    <property type="match status" value="1"/>
</dbReference>
<dbReference type="InterPro" id="IPR011006">
    <property type="entry name" value="CheY-like_superfamily"/>
</dbReference>
<feature type="DNA-binding region" description="OmpR/PhoB-type" evidence="8">
    <location>
        <begin position="128"/>
        <end position="229"/>
    </location>
</feature>
<evidence type="ECO:0000313" key="12">
    <source>
        <dbReference type="Proteomes" id="UP000823937"/>
    </source>
</evidence>
<accession>A0A9D1TJB3</accession>
<dbReference type="GO" id="GO:0003677">
    <property type="term" value="F:DNA binding"/>
    <property type="evidence" value="ECO:0007669"/>
    <property type="project" value="UniProtKB-UniRule"/>
</dbReference>
<dbReference type="Pfam" id="PF00072">
    <property type="entry name" value="Response_reg"/>
    <property type="match status" value="1"/>
</dbReference>
<dbReference type="Proteomes" id="UP000823937">
    <property type="component" value="Unassembled WGS sequence"/>
</dbReference>
<evidence type="ECO:0000256" key="5">
    <source>
        <dbReference type="ARBA" id="ARBA00023125"/>
    </source>
</evidence>
<dbReference type="AlphaFoldDB" id="A0A9D1TJB3"/>
<keyword evidence="3" id="KW-0902">Two-component regulatory system</keyword>
<dbReference type="InterPro" id="IPR005158">
    <property type="entry name" value="BTAD"/>
</dbReference>
<evidence type="ECO:0000256" key="7">
    <source>
        <dbReference type="PROSITE-ProRule" id="PRU00169"/>
    </source>
</evidence>
<dbReference type="SUPFAM" id="SSF48452">
    <property type="entry name" value="TPR-like"/>
    <property type="match status" value="1"/>
</dbReference>
<feature type="domain" description="OmpR/PhoB-type" evidence="10">
    <location>
        <begin position="128"/>
        <end position="229"/>
    </location>
</feature>
<dbReference type="InterPro" id="IPR036388">
    <property type="entry name" value="WH-like_DNA-bd_sf"/>
</dbReference>
<comment type="caution">
    <text evidence="11">The sequence shown here is derived from an EMBL/GenBank/DDBJ whole genome shotgun (WGS) entry which is preliminary data.</text>
</comment>
<dbReference type="Gene3D" id="1.10.10.10">
    <property type="entry name" value="Winged helix-like DNA-binding domain superfamily/Winged helix DNA-binding domain"/>
    <property type="match status" value="1"/>
</dbReference>
<keyword evidence="5 8" id="KW-0238">DNA-binding</keyword>
<dbReference type="PANTHER" id="PTHR35807">
    <property type="entry name" value="TRANSCRIPTIONAL REGULATOR REDD-RELATED"/>
    <property type="match status" value="1"/>
</dbReference>
<dbReference type="EMBL" id="DXHX01000005">
    <property type="protein sequence ID" value="HIV73483.1"/>
    <property type="molecule type" value="Genomic_DNA"/>
</dbReference>
<dbReference type="PANTHER" id="PTHR35807:SF2">
    <property type="entry name" value="TRANSCRIPTIONAL ACTIVATOR DOMAIN"/>
    <property type="match status" value="1"/>
</dbReference>